<proteinExistence type="predicted"/>
<name>A0A6I4UMY4_9SPHN</name>
<feature type="domain" description="SCP" evidence="1">
    <location>
        <begin position="29"/>
        <end position="168"/>
    </location>
</feature>
<dbReference type="Proteomes" id="UP000430021">
    <property type="component" value="Unassembled WGS sequence"/>
</dbReference>
<dbReference type="Pfam" id="PF00188">
    <property type="entry name" value="CAP"/>
    <property type="match status" value="1"/>
</dbReference>
<evidence type="ECO:0000313" key="2">
    <source>
        <dbReference type="EMBL" id="MXP38859.1"/>
    </source>
</evidence>
<dbReference type="Gene3D" id="3.40.33.10">
    <property type="entry name" value="CAP"/>
    <property type="match status" value="1"/>
</dbReference>
<dbReference type="InterPro" id="IPR014044">
    <property type="entry name" value="CAP_dom"/>
</dbReference>
<evidence type="ECO:0000259" key="1">
    <source>
        <dbReference type="SMART" id="SM00198"/>
    </source>
</evidence>
<dbReference type="GO" id="GO:0005576">
    <property type="term" value="C:extracellular region"/>
    <property type="evidence" value="ECO:0007669"/>
    <property type="project" value="InterPro"/>
</dbReference>
<protein>
    <submittedName>
        <fullName evidence="2">SCP-like extracellular</fullName>
    </submittedName>
</protein>
<dbReference type="PROSITE" id="PS01009">
    <property type="entry name" value="CRISP_1"/>
    <property type="match status" value="1"/>
</dbReference>
<dbReference type="AlphaFoldDB" id="A0A6I4UMY4"/>
<dbReference type="InterPro" id="IPR001283">
    <property type="entry name" value="CRISP-related"/>
</dbReference>
<dbReference type="EMBL" id="WTYB01000002">
    <property type="protein sequence ID" value="MXP38859.1"/>
    <property type="molecule type" value="Genomic_DNA"/>
</dbReference>
<sequence>MSIIARTLGLALVMTAAPVQPQAFRYPSPDERDFLTAHNLARVEAGATPLVWSEQLERDALDWAEHLAASDRYDHAPPARRKGQGENLWRGPRDRWSPWEMVGFFVEEKRHFRDGDFPDVSRTGQWSDVGHYTQVIWPQTREVGCAIARTRSDEVLVCRYWPAGNIWGARVETSKQVSRR</sequence>
<dbReference type="InterPro" id="IPR035940">
    <property type="entry name" value="CAP_sf"/>
</dbReference>
<evidence type="ECO:0000313" key="3">
    <source>
        <dbReference type="Proteomes" id="UP000430021"/>
    </source>
</evidence>
<reference evidence="2 3" key="1">
    <citation type="submission" date="2019-12" db="EMBL/GenBank/DDBJ databases">
        <title>Genomic-based taxomic classification of the family Erythrobacteraceae.</title>
        <authorList>
            <person name="Xu L."/>
        </authorList>
    </citation>
    <scope>NUCLEOTIDE SEQUENCE [LARGE SCALE GENOMIC DNA]</scope>
    <source>
        <strain evidence="2 3">JCM 10282</strain>
    </source>
</reference>
<dbReference type="PANTHER" id="PTHR10334">
    <property type="entry name" value="CYSTEINE-RICH SECRETORY PROTEIN-RELATED"/>
    <property type="match status" value="1"/>
</dbReference>
<comment type="caution">
    <text evidence="2">The sequence shown here is derived from an EMBL/GenBank/DDBJ whole genome shotgun (WGS) entry which is preliminary data.</text>
</comment>
<dbReference type="OrthoDB" id="9794228at2"/>
<dbReference type="PRINTS" id="PR00838">
    <property type="entry name" value="V5ALLERGEN"/>
</dbReference>
<dbReference type="SUPFAM" id="SSF55797">
    <property type="entry name" value="PR-1-like"/>
    <property type="match status" value="1"/>
</dbReference>
<dbReference type="PRINTS" id="PR00837">
    <property type="entry name" value="V5TPXLIKE"/>
</dbReference>
<dbReference type="InterPro" id="IPR018244">
    <property type="entry name" value="Allrgn_V5/Tpx1_CS"/>
</dbReference>
<dbReference type="SMART" id="SM00198">
    <property type="entry name" value="SCP"/>
    <property type="match status" value="1"/>
</dbReference>
<organism evidence="2 3">
    <name type="scientific">Erythrobacter ramosus</name>
    <dbReference type="NCBI Taxonomy" id="35811"/>
    <lineage>
        <taxon>Bacteria</taxon>
        <taxon>Pseudomonadati</taxon>
        <taxon>Pseudomonadota</taxon>
        <taxon>Alphaproteobacteria</taxon>
        <taxon>Sphingomonadales</taxon>
        <taxon>Erythrobacteraceae</taxon>
        <taxon>Erythrobacter/Porphyrobacter group</taxon>
        <taxon>Erythrobacter</taxon>
    </lineage>
</organism>
<dbReference type="PROSITE" id="PS01010">
    <property type="entry name" value="CRISP_2"/>
    <property type="match status" value="1"/>
</dbReference>
<accession>A0A6I4UMY4</accession>
<gene>
    <name evidence="2" type="ORF">GRI59_09600</name>
</gene>
<dbReference type="InterPro" id="IPR002413">
    <property type="entry name" value="V5_allergen-like"/>
</dbReference>